<dbReference type="InterPro" id="IPR036875">
    <property type="entry name" value="Znf_CCHC_sf"/>
</dbReference>
<evidence type="ECO:0000313" key="3">
    <source>
        <dbReference type="EMBL" id="RCH88065.1"/>
    </source>
</evidence>
<dbReference type="EMBL" id="PJQM01003594">
    <property type="protein sequence ID" value="RCH88065.1"/>
    <property type="molecule type" value="Genomic_DNA"/>
</dbReference>
<organism evidence="3 4">
    <name type="scientific">Rhizopus stolonifer</name>
    <name type="common">Rhizopus nigricans</name>
    <dbReference type="NCBI Taxonomy" id="4846"/>
    <lineage>
        <taxon>Eukaryota</taxon>
        <taxon>Fungi</taxon>
        <taxon>Fungi incertae sedis</taxon>
        <taxon>Mucoromycota</taxon>
        <taxon>Mucoromycotina</taxon>
        <taxon>Mucoromycetes</taxon>
        <taxon>Mucorales</taxon>
        <taxon>Mucorineae</taxon>
        <taxon>Rhizopodaceae</taxon>
        <taxon>Rhizopus</taxon>
    </lineage>
</organism>
<protein>
    <recommendedName>
        <fullName evidence="2">CCHC-type domain-containing protein</fullName>
    </recommendedName>
</protein>
<keyword evidence="4" id="KW-1185">Reference proteome</keyword>
<feature type="non-terminal residue" evidence="3">
    <location>
        <position position="205"/>
    </location>
</feature>
<dbReference type="Pfam" id="PF00098">
    <property type="entry name" value="zf-CCHC"/>
    <property type="match status" value="1"/>
</dbReference>
<dbReference type="Gene3D" id="4.10.60.10">
    <property type="entry name" value="Zinc finger, CCHC-type"/>
    <property type="match status" value="1"/>
</dbReference>
<dbReference type="AlphaFoldDB" id="A0A367JDU4"/>
<proteinExistence type="predicted"/>
<keyword evidence="1" id="KW-0479">Metal-binding</keyword>
<keyword evidence="1" id="KW-0862">Zinc</keyword>
<dbReference type="SMART" id="SM00343">
    <property type="entry name" value="ZnF_C2HC"/>
    <property type="match status" value="2"/>
</dbReference>
<feature type="domain" description="CCHC-type" evidence="2">
    <location>
        <begin position="106"/>
        <end position="121"/>
    </location>
</feature>
<dbReference type="GO" id="GO:0003676">
    <property type="term" value="F:nucleic acid binding"/>
    <property type="evidence" value="ECO:0007669"/>
    <property type="project" value="InterPro"/>
</dbReference>
<dbReference type="GO" id="GO:0008270">
    <property type="term" value="F:zinc ion binding"/>
    <property type="evidence" value="ECO:0007669"/>
    <property type="project" value="UniProtKB-KW"/>
</dbReference>
<comment type="caution">
    <text evidence="3">The sequence shown here is derived from an EMBL/GenBank/DDBJ whole genome shotgun (WGS) entry which is preliminary data.</text>
</comment>
<accession>A0A367JDU4</accession>
<dbReference type="Proteomes" id="UP000253551">
    <property type="component" value="Unassembled WGS sequence"/>
</dbReference>
<reference evidence="3 4" key="1">
    <citation type="journal article" date="2018" name="G3 (Bethesda)">
        <title>Phylogenetic and Phylogenomic Definition of Rhizopus Species.</title>
        <authorList>
            <person name="Gryganskyi A.P."/>
            <person name="Golan J."/>
            <person name="Dolatabadi S."/>
            <person name="Mondo S."/>
            <person name="Robb S."/>
            <person name="Idnurm A."/>
            <person name="Muszewska A."/>
            <person name="Steczkiewicz K."/>
            <person name="Masonjones S."/>
            <person name="Liao H.L."/>
            <person name="Gajdeczka M.T."/>
            <person name="Anike F."/>
            <person name="Vuek A."/>
            <person name="Anishchenko I.M."/>
            <person name="Voigt K."/>
            <person name="de Hoog G.S."/>
            <person name="Smith M.E."/>
            <person name="Heitman J."/>
            <person name="Vilgalys R."/>
            <person name="Stajich J.E."/>
        </authorList>
    </citation>
    <scope>NUCLEOTIDE SEQUENCE [LARGE SCALE GENOMIC DNA]</scope>
    <source>
        <strain evidence="3 4">LSU 92-RS-03</strain>
    </source>
</reference>
<sequence>MLPRSEVLDGLKVSLSPFGQVIDVGTITEPNTGFFMGAGYAVVGVPRHSVEGQSSYQTLTHTTPWCEDKDEIIHATWNNMPTWCRYCHQTGHAKFECAKSKAKIICYNCHLLGHWSFECPRKAPISPSKKRKTSAVKKQSVEEMSQSALKEVQKASSAEALKSKHAPSDVRAILTIFFEFNTFCAKIIDIMLRFNINLEILSWSI</sequence>
<gene>
    <name evidence="3" type="ORF">CU098_001883</name>
</gene>
<evidence type="ECO:0000259" key="2">
    <source>
        <dbReference type="PROSITE" id="PS50158"/>
    </source>
</evidence>
<evidence type="ECO:0000313" key="4">
    <source>
        <dbReference type="Proteomes" id="UP000253551"/>
    </source>
</evidence>
<keyword evidence="1" id="KW-0863">Zinc-finger</keyword>
<dbReference type="InterPro" id="IPR001878">
    <property type="entry name" value="Znf_CCHC"/>
</dbReference>
<dbReference type="SUPFAM" id="SSF57756">
    <property type="entry name" value="Retrovirus zinc finger-like domains"/>
    <property type="match status" value="1"/>
</dbReference>
<name>A0A367JDU4_RHIST</name>
<dbReference type="OrthoDB" id="2283392at2759"/>
<dbReference type="PROSITE" id="PS50158">
    <property type="entry name" value="ZF_CCHC"/>
    <property type="match status" value="1"/>
</dbReference>
<evidence type="ECO:0000256" key="1">
    <source>
        <dbReference type="PROSITE-ProRule" id="PRU00047"/>
    </source>
</evidence>